<protein>
    <submittedName>
        <fullName evidence="5">Reelin domain-containing protein</fullName>
    </submittedName>
</protein>
<dbReference type="Pfam" id="PF02014">
    <property type="entry name" value="Reeler"/>
    <property type="match status" value="1"/>
</dbReference>
<name>A0A0N5AS74_9BILA</name>
<keyword evidence="4" id="KW-1185">Reference proteome</keyword>
<feature type="signal peptide" evidence="2">
    <location>
        <begin position="1"/>
        <end position="20"/>
    </location>
</feature>
<evidence type="ECO:0000313" key="4">
    <source>
        <dbReference type="Proteomes" id="UP000046393"/>
    </source>
</evidence>
<keyword evidence="2" id="KW-0732">Signal</keyword>
<dbReference type="WBParaSite" id="SMUV_0000763001-mRNA-1">
    <property type="protein sequence ID" value="SMUV_0000763001-mRNA-1"/>
    <property type="gene ID" value="SMUV_0000763001"/>
</dbReference>
<feature type="domain" description="Reelin" evidence="3">
    <location>
        <begin position="52"/>
        <end position="162"/>
    </location>
</feature>
<sequence>MYFMQKFVLVLLLKALSIICDIVDFTITDPACDRLIPTYNANRVMAFASTKFRIRTHSANGSETFEYGHQPIRAVNKRHLQISVSVEGAPYTRVLIQARAVLAPIQQVGSFGEPMSDYFKIVTCSGQPATAAIIDRNVTRRHDGVTWNPPNFPTGPIVFFASPIEVAPNKILYPTRSHFLLPENHKPKDIDLDIRPSIIRCNLTAIALLLFTDITRTLVVQAVTIYKHRCLSNYIPVDAINCGRSHSCLSIGDDNCVFGVNCNISVKWICYHDRILIEAQHYGRVGAFGFAQNGEYSVMCLSTNDSISLENYGLQSGRLVSAYRRPLDQSYHKLLKALPQNDKFFCRYEMNVKDASNLFVYGSVNLQYAIPDHYKFEELETQDLCKPNNFHAVFQKPAGSTLTSQLMFAGGSHLSNAHLFIIFLIVHIFM</sequence>
<keyword evidence="1" id="KW-0472">Membrane</keyword>
<evidence type="ECO:0000256" key="1">
    <source>
        <dbReference type="SAM" id="Phobius"/>
    </source>
</evidence>
<dbReference type="Proteomes" id="UP000046393">
    <property type="component" value="Unplaced"/>
</dbReference>
<keyword evidence="1" id="KW-0812">Transmembrane</keyword>
<accession>A0A0N5AS74</accession>
<dbReference type="InterPro" id="IPR002861">
    <property type="entry name" value="Reeler_dom"/>
</dbReference>
<proteinExistence type="predicted"/>
<reference evidence="5" key="1">
    <citation type="submission" date="2017-02" db="UniProtKB">
        <authorList>
            <consortium name="WormBaseParasite"/>
        </authorList>
    </citation>
    <scope>IDENTIFICATION</scope>
</reference>
<keyword evidence="1" id="KW-1133">Transmembrane helix</keyword>
<organism evidence="4 5">
    <name type="scientific">Syphacia muris</name>
    <dbReference type="NCBI Taxonomy" id="451379"/>
    <lineage>
        <taxon>Eukaryota</taxon>
        <taxon>Metazoa</taxon>
        <taxon>Ecdysozoa</taxon>
        <taxon>Nematoda</taxon>
        <taxon>Chromadorea</taxon>
        <taxon>Rhabditida</taxon>
        <taxon>Spirurina</taxon>
        <taxon>Oxyuridomorpha</taxon>
        <taxon>Oxyuroidea</taxon>
        <taxon>Oxyuridae</taxon>
        <taxon>Syphacia</taxon>
    </lineage>
</organism>
<evidence type="ECO:0000259" key="3">
    <source>
        <dbReference type="Pfam" id="PF02014"/>
    </source>
</evidence>
<feature type="transmembrane region" description="Helical" evidence="1">
    <location>
        <begin position="406"/>
        <end position="429"/>
    </location>
</feature>
<dbReference type="AlphaFoldDB" id="A0A0N5AS74"/>
<feature type="chain" id="PRO_5005893561" evidence="2">
    <location>
        <begin position="21"/>
        <end position="430"/>
    </location>
</feature>
<evidence type="ECO:0000256" key="2">
    <source>
        <dbReference type="SAM" id="SignalP"/>
    </source>
</evidence>
<evidence type="ECO:0000313" key="5">
    <source>
        <dbReference type="WBParaSite" id="SMUV_0000763001-mRNA-1"/>
    </source>
</evidence>